<evidence type="ECO:0000256" key="5">
    <source>
        <dbReference type="ARBA" id="ARBA00023136"/>
    </source>
</evidence>
<dbReference type="GeneID" id="9989573"/>
<sequence length="157" mass="16245">MTEDSRETDVSALLLRLGLGVVFAVHGFGKLDIGPLANGAGVSGVTGFFTQLGIPLPGIMAWIVTLVEVVGGLLLLLGVFTRVASLLLTVDMAVATVLVHLPNGFGVGDGGIEFTLVLFFGVLALVFLGPGRYSLEVVVLGRELVPSLGEETLGRSV</sequence>
<accession>A0A482T8W4</accession>
<dbReference type="GO" id="GO:0005886">
    <property type="term" value="C:plasma membrane"/>
    <property type="evidence" value="ECO:0007669"/>
    <property type="project" value="UniProtKB-SubCell"/>
</dbReference>
<evidence type="ECO:0000256" key="4">
    <source>
        <dbReference type="ARBA" id="ARBA00022989"/>
    </source>
</evidence>
<evidence type="ECO:0000313" key="7">
    <source>
        <dbReference type="EMBL" id="RYJ08369.1"/>
    </source>
</evidence>
<dbReference type="Proteomes" id="UP000294028">
    <property type="component" value="Unassembled WGS sequence"/>
</dbReference>
<organism evidence="7 8">
    <name type="scientific">Halogeometricum borinquense</name>
    <dbReference type="NCBI Taxonomy" id="60847"/>
    <lineage>
        <taxon>Archaea</taxon>
        <taxon>Methanobacteriati</taxon>
        <taxon>Methanobacteriota</taxon>
        <taxon>Stenosarchaea group</taxon>
        <taxon>Halobacteria</taxon>
        <taxon>Halobacteriales</taxon>
        <taxon>Haloferacaceae</taxon>
        <taxon>Halogeometricum</taxon>
    </lineage>
</organism>
<comment type="subcellular location">
    <subcellularLocation>
        <location evidence="1">Cell membrane</location>
        <topology evidence="1">Multi-pass membrane protein</topology>
    </subcellularLocation>
</comment>
<comment type="caution">
    <text evidence="7">The sequence shown here is derived from an EMBL/GenBank/DDBJ whole genome shotgun (WGS) entry which is preliminary data.</text>
</comment>
<dbReference type="EMBL" id="RZHH01000003">
    <property type="protein sequence ID" value="RYJ08369.1"/>
    <property type="molecule type" value="Genomic_DNA"/>
</dbReference>
<protein>
    <submittedName>
        <fullName evidence="7">DoxX family protein</fullName>
    </submittedName>
</protein>
<dbReference type="AlphaFoldDB" id="A0A482T8W4"/>
<proteinExistence type="predicted"/>
<keyword evidence="4 6" id="KW-1133">Transmembrane helix</keyword>
<keyword evidence="3 6" id="KW-0812">Transmembrane</keyword>
<evidence type="ECO:0000256" key="6">
    <source>
        <dbReference type="SAM" id="Phobius"/>
    </source>
</evidence>
<evidence type="ECO:0000256" key="1">
    <source>
        <dbReference type="ARBA" id="ARBA00004651"/>
    </source>
</evidence>
<dbReference type="PANTHER" id="PTHR33452:SF1">
    <property type="entry name" value="INNER MEMBRANE PROTEIN YPHA-RELATED"/>
    <property type="match status" value="1"/>
</dbReference>
<reference evidence="7 8" key="1">
    <citation type="submission" date="2018-12" db="EMBL/GenBank/DDBJ databases">
        <title>Genome analysis provides insights into bioremediation potentialities of Halogeometricum borinquense strain N11.</title>
        <authorList>
            <person name="Najjari A."/>
            <person name="Youssef N."/>
            <person name="Fhoula I."/>
            <person name="Ben Dhia O."/>
            <person name="Mahjoubi M."/>
            <person name="Ouzari H.I."/>
            <person name="Cherif A."/>
        </authorList>
    </citation>
    <scope>NUCLEOTIDE SEQUENCE [LARGE SCALE GENOMIC DNA]</scope>
    <source>
        <strain evidence="7 8">N11</strain>
    </source>
</reference>
<feature type="transmembrane region" description="Helical" evidence="6">
    <location>
        <begin position="111"/>
        <end position="128"/>
    </location>
</feature>
<keyword evidence="2" id="KW-1003">Cell membrane</keyword>
<feature type="transmembrane region" description="Helical" evidence="6">
    <location>
        <begin position="12"/>
        <end position="29"/>
    </location>
</feature>
<evidence type="ECO:0000256" key="3">
    <source>
        <dbReference type="ARBA" id="ARBA00022692"/>
    </source>
</evidence>
<dbReference type="InterPro" id="IPR051907">
    <property type="entry name" value="DoxX-like_oxidoreductase"/>
</dbReference>
<dbReference type="OMA" id="AWFGGYG"/>
<gene>
    <name evidence="7" type="ORF">ELS19_17615</name>
</gene>
<keyword evidence="5 6" id="KW-0472">Membrane</keyword>
<name>A0A482T8W4_9EURY</name>
<evidence type="ECO:0000256" key="2">
    <source>
        <dbReference type="ARBA" id="ARBA00022475"/>
    </source>
</evidence>
<dbReference type="InterPro" id="IPR032808">
    <property type="entry name" value="DoxX"/>
</dbReference>
<evidence type="ECO:0000313" key="8">
    <source>
        <dbReference type="Proteomes" id="UP000294028"/>
    </source>
</evidence>
<dbReference type="RefSeq" id="WP_006053323.1">
    <property type="nucleotide sequence ID" value="NZ_RZHH01000003.1"/>
</dbReference>
<dbReference type="PANTHER" id="PTHR33452">
    <property type="entry name" value="OXIDOREDUCTASE CATD-RELATED"/>
    <property type="match status" value="1"/>
</dbReference>
<dbReference type="Pfam" id="PF07681">
    <property type="entry name" value="DoxX"/>
    <property type="match status" value="1"/>
</dbReference>